<dbReference type="GO" id="GO:0043190">
    <property type="term" value="C:ATP-binding cassette (ABC) transporter complex"/>
    <property type="evidence" value="ECO:0007669"/>
    <property type="project" value="InterPro"/>
</dbReference>
<accession>A0A917TUK6</accession>
<dbReference type="InterPro" id="IPR030678">
    <property type="entry name" value="Peptide/Ni-bd"/>
</dbReference>
<dbReference type="RefSeq" id="WP_190251852.1">
    <property type="nucleotide sequence ID" value="NZ_BMPI01000021.1"/>
</dbReference>
<dbReference type="AlphaFoldDB" id="A0A917TUK6"/>
<dbReference type="Proteomes" id="UP000642070">
    <property type="component" value="Unassembled WGS sequence"/>
</dbReference>
<dbReference type="PROSITE" id="PS51257">
    <property type="entry name" value="PROKAR_LIPOPROTEIN"/>
    <property type="match status" value="1"/>
</dbReference>
<dbReference type="Pfam" id="PF00496">
    <property type="entry name" value="SBP_bac_5"/>
    <property type="match status" value="1"/>
</dbReference>
<dbReference type="SUPFAM" id="SSF53850">
    <property type="entry name" value="Periplasmic binding protein-like II"/>
    <property type="match status" value="1"/>
</dbReference>
<dbReference type="PANTHER" id="PTHR30290">
    <property type="entry name" value="PERIPLASMIC BINDING COMPONENT OF ABC TRANSPORTER"/>
    <property type="match status" value="1"/>
</dbReference>
<proteinExistence type="predicted"/>
<evidence type="ECO:0000259" key="2">
    <source>
        <dbReference type="Pfam" id="PF00496"/>
    </source>
</evidence>
<comment type="caution">
    <text evidence="3">The sequence shown here is derived from an EMBL/GenBank/DDBJ whole genome shotgun (WGS) entry which is preliminary data.</text>
</comment>
<dbReference type="GO" id="GO:0015833">
    <property type="term" value="P:peptide transport"/>
    <property type="evidence" value="ECO:0007669"/>
    <property type="project" value="TreeGrafter"/>
</dbReference>
<dbReference type="GO" id="GO:0042597">
    <property type="term" value="C:periplasmic space"/>
    <property type="evidence" value="ECO:0007669"/>
    <property type="project" value="UniProtKB-ARBA"/>
</dbReference>
<feature type="domain" description="Solute-binding protein family 5" evidence="2">
    <location>
        <begin position="86"/>
        <end position="447"/>
    </location>
</feature>
<dbReference type="EMBL" id="BMPI01000021">
    <property type="protein sequence ID" value="GGM38335.1"/>
    <property type="molecule type" value="Genomic_DNA"/>
</dbReference>
<dbReference type="PANTHER" id="PTHR30290:SF82">
    <property type="entry name" value="ABC-TYPE DIPEPTIDE_OLIGOPEPTIDE TRANSPORT SYSTEM, PERIPLASMIC COMPONENT"/>
    <property type="match status" value="1"/>
</dbReference>
<dbReference type="PIRSF" id="PIRSF002741">
    <property type="entry name" value="MppA"/>
    <property type="match status" value="1"/>
</dbReference>
<organism evidence="3 4">
    <name type="scientific">Dactylosporangium sucinum</name>
    <dbReference type="NCBI Taxonomy" id="1424081"/>
    <lineage>
        <taxon>Bacteria</taxon>
        <taxon>Bacillati</taxon>
        <taxon>Actinomycetota</taxon>
        <taxon>Actinomycetes</taxon>
        <taxon>Micromonosporales</taxon>
        <taxon>Micromonosporaceae</taxon>
        <taxon>Dactylosporangium</taxon>
    </lineage>
</organism>
<name>A0A917TUK6_9ACTN</name>
<dbReference type="CDD" id="cd08509">
    <property type="entry name" value="PBP2_TmCBP_oligosaccharides_like"/>
    <property type="match status" value="1"/>
</dbReference>
<dbReference type="Gene3D" id="3.40.190.10">
    <property type="entry name" value="Periplasmic binding protein-like II"/>
    <property type="match status" value="1"/>
</dbReference>
<reference evidence="3" key="1">
    <citation type="journal article" date="2014" name="Int. J. Syst. Evol. Microbiol.">
        <title>Complete genome sequence of Corynebacterium casei LMG S-19264T (=DSM 44701T), isolated from a smear-ripened cheese.</title>
        <authorList>
            <consortium name="US DOE Joint Genome Institute (JGI-PGF)"/>
            <person name="Walter F."/>
            <person name="Albersmeier A."/>
            <person name="Kalinowski J."/>
            <person name="Ruckert C."/>
        </authorList>
    </citation>
    <scope>NUCLEOTIDE SEQUENCE</scope>
    <source>
        <strain evidence="3">JCM 19831</strain>
    </source>
</reference>
<dbReference type="InterPro" id="IPR039424">
    <property type="entry name" value="SBP_5"/>
</dbReference>
<feature type="signal peptide" evidence="1">
    <location>
        <begin position="1"/>
        <end position="21"/>
    </location>
</feature>
<dbReference type="Gene3D" id="3.90.76.10">
    <property type="entry name" value="Dipeptide-binding Protein, Domain 1"/>
    <property type="match status" value="1"/>
</dbReference>
<evidence type="ECO:0000313" key="3">
    <source>
        <dbReference type="EMBL" id="GGM38335.1"/>
    </source>
</evidence>
<feature type="chain" id="PRO_5038613810" evidence="1">
    <location>
        <begin position="22"/>
        <end position="557"/>
    </location>
</feature>
<sequence>MLTRRSVVLGLAGLLATGGLAACGDSPNAGNDGKTVTALNVGMPNGPQTENHNPFLTTSSAASLGYRWVLYEPLMMWNPVKPADQMKPWLATKAEWSKDYTSVKVTVRDNATWSDDQKVTAEDVAFTYKLVRDNEALNSGGVKIADATVSGSDVTITFKSPQFVSQQKAIAQIPIVPKHIWEKVSDPKTEKNLKPVGSGPYTLKSFTPQTTTLTARDKGYWQALPQVKELRYTSYTDNNAQTTALANGESEWSFVFIPNYKTVFVAKDSANHKVWAPPVLGIHGLYINTTKAPFDDPNLRKAMNMVIDREDIFKTAEAEYFHPLVKSVNGLPSPAGDAFTAPEYKGKEHKVDIDGAKQLLQQSGYTLQGDVLKDKTGKPVALTLTDPAGWSDYQTSLEIVKGNLAKIGIAATVDKANQDAWFKNVEEGNFDAAFRWTEGGSTPYDIYKTIMDGAVLKPIGTASPAGNFGRFKSDEATAALQAYANATDEAARTTAMNTLQKIFVEQMPMIPVGADNIGGAYSTKNWTGWPDDANPYGAGQPTQPNSLDVVLHLKPAK</sequence>
<gene>
    <name evidence="3" type="ORF">GCM10007977_044800</name>
</gene>
<evidence type="ECO:0000313" key="4">
    <source>
        <dbReference type="Proteomes" id="UP000642070"/>
    </source>
</evidence>
<reference evidence="3" key="2">
    <citation type="submission" date="2020-09" db="EMBL/GenBank/DDBJ databases">
        <authorList>
            <person name="Sun Q."/>
            <person name="Ohkuma M."/>
        </authorList>
    </citation>
    <scope>NUCLEOTIDE SEQUENCE</scope>
    <source>
        <strain evidence="3">JCM 19831</strain>
    </source>
</reference>
<dbReference type="Gene3D" id="3.10.105.10">
    <property type="entry name" value="Dipeptide-binding Protein, Domain 3"/>
    <property type="match status" value="1"/>
</dbReference>
<keyword evidence="1" id="KW-0732">Signal</keyword>
<keyword evidence="4" id="KW-1185">Reference proteome</keyword>
<dbReference type="InterPro" id="IPR000914">
    <property type="entry name" value="SBP_5_dom"/>
</dbReference>
<protein>
    <submittedName>
        <fullName evidence="3">Peptide ABC transporter substrate-binding protein</fullName>
    </submittedName>
</protein>
<dbReference type="GO" id="GO:1904680">
    <property type="term" value="F:peptide transmembrane transporter activity"/>
    <property type="evidence" value="ECO:0007669"/>
    <property type="project" value="TreeGrafter"/>
</dbReference>
<evidence type="ECO:0000256" key="1">
    <source>
        <dbReference type="SAM" id="SignalP"/>
    </source>
</evidence>